<dbReference type="SUPFAM" id="SSF56731">
    <property type="entry name" value="DNA primase core"/>
    <property type="match status" value="1"/>
</dbReference>
<comment type="caution">
    <text evidence="2">The sequence shown here is derived from an EMBL/GenBank/DDBJ whole genome shotgun (WGS) entry which is preliminary data.</text>
</comment>
<dbReference type="SUPFAM" id="SSF57783">
    <property type="entry name" value="Zinc beta-ribbon"/>
    <property type="match status" value="1"/>
</dbReference>
<gene>
    <name evidence="2" type="ORF">QLS65_03290</name>
</gene>
<evidence type="ECO:0000259" key="1">
    <source>
        <dbReference type="SMART" id="SM00400"/>
    </source>
</evidence>
<dbReference type="RefSeq" id="WP_282715189.1">
    <property type="nucleotide sequence ID" value="NZ_JASCRZ010000001.1"/>
</dbReference>
<name>A0ABT6VA91_9FLAO</name>
<dbReference type="InterPro" id="IPR036977">
    <property type="entry name" value="DNA_primase_Znf_CHC2"/>
</dbReference>
<reference evidence="2 3" key="1">
    <citation type="submission" date="2023-04" db="EMBL/GenBank/DDBJ databases">
        <title>Two novel species of Flavobacterium.</title>
        <authorList>
            <person name="Liu Q."/>
            <person name="Xin Y.-H."/>
        </authorList>
    </citation>
    <scope>NUCLEOTIDE SEQUENCE [LARGE SCALE GENOMIC DNA]</scope>
    <source>
        <strain evidence="2 3">LB1P51</strain>
    </source>
</reference>
<keyword evidence="3" id="KW-1185">Reference proteome</keyword>
<evidence type="ECO:0000313" key="3">
    <source>
        <dbReference type="Proteomes" id="UP001243403"/>
    </source>
</evidence>
<evidence type="ECO:0000313" key="2">
    <source>
        <dbReference type="EMBL" id="MDI5893902.1"/>
    </source>
</evidence>
<sequence>MNTTQAREIPIEKVLQNLGCEPTKCNETESWYLSPFRIEKTASFKLNRKINRWFDHGEQVGGNVIDFVIQKFGFNVTEALTYLEKFDTLFSFQKQISEIPIKESNTNQIEKIIPIQHFALLQYLESRRIKFYKNIEQLKEVHYIINDKKYFGIGFQNNSQGWEIRSKYAKICLKKKDITLIRNGSQILRVYEGFFDYLSFQQIWHNLPMEESDSLILNSVALLEKNTSILQNYKIIELFLDNDEAGDKYTKLISTQFPGAKDGRITYSECKDLNEFLDKKNMSKRIEISKISQSKCL</sequence>
<dbReference type="Gene3D" id="3.40.1360.10">
    <property type="match status" value="1"/>
</dbReference>
<dbReference type="SMART" id="SM00400">
    <property type="entry name" value="ZnF_CHCC"/>
    <property type="match status" value="1"/>
</dbReference>
<dbReference type="Gene3D" id="3.90.580.10">
    <property type="entry name" value="Zinc finger, CHC2-type domain"/>
    <property type="match status" value="1"/>
</dbReference>
<dbReference type="Pfam" id="PF13155">
    <property type="entry name" value="Toprim_2"/>
    <property type="match status" value="1"/>
</dbReference>
<dbReference type="EMBL" id="JASCRZ010000001">
    <property type="protein sequence ID" value="MDI5893902.1"/>
    <property type="molecule type" value="Genomic_DNA"/>
</dbReference>
<dbReference type="InterPro" id="IPR002694">
    <property type="entry name" value="Znf_CHC2"/>
</dbReference>
<organism evidence="2 3">
    <name type="scientific">Flavobacterium algoritolerans</name>
    <dbReference type="NCBI Taxonomy" id="3041254"/>
    <lineage>
        <taxon>Bacteria</taxon>
        <taxon>Pseudomonadati</taxon>
        <taxon>Bacteroidota</taxon>
        <taxon>Flavobacteriia</taxon>
        <taxon>Flavobacteriales</taxon>
        <taxon>Flavobacteriaceae</taxon>
        <taxon>Flavobacterium</taxon>
    </lineage>
</organism>
<protein>
    <submittedName>
        <fullName evidence="2">Toprim domain-containing protein</fullName>
    </submittedName>
</protein>
<accession>A0ABT6VA91</accession>
<feature type="domain" description="Zinc finger CHC2-type" evidence="1">
    <location>
        <begin position="33"/>
        <end position="84"/>
    </location>
</feature>
<dbReference type="Proteomes" id="UP001243403">
    <property type="component" value="Unassembled WGS sequence"/>
</dbReference>
<proteinExistence type="predicted"/>